<dbReference type="InterPro" id="IPR045556">
    <property type="entry name" value="DUF6351"/>
</dbReference>
<dbReference type="SUPFAM" id="SSF53474">
    <property type="entry name" value="alpha/beta-Hydrolases"/>
    <property type="match status" value="1"/>
</dbReference>
<feature type="domain" description="DUF6351" evidence="2">
    <location>
        <begin position="41"/>
        <end position="741"/>
    </location>
</feature>
<dbReference type="Pfam" id="PF19878">
    <property type="entry name" value="DUF6351"/>
    <property type="match status" value="1"/>
</dbReference>
<dbReference type="RefSeq" id="WP_143784286.1">
    <property type="nucleotide sequence ID" value="NZ_CP041616.1"/>
</dbReference>
<reference evidence="3 4" key="1">
    <citation type="submission" date="2019-07" db="EMBL/GenBank/DDBJ databases">
        <title>complete genome sequencing of Ornithinimicrobium sp. H23M54.</title>
        <authorList>
            <person name="Bae J.-W."/>
            <person name="Lee S.-Y."/>
        </authorList>
    </citation>
    <scope>NUCLEOTIDE SEQUENCE [LARGE SCALE GENOMIC DNA]</scope>
    <source>
        <strain evidence="3 4">H23M54</strain>
    </source>
</reference>
<proteinExistence type="predicted"/>
<evidence type="ECO:0000259" key="2">
    <source>
        <dbReference type="Pfam" id="PF19878"/>
    </source>
</evidence>
<feature type="signal peptide" evidence="1">
    <location>
        <begin position="1"/>
        <end position="26"/>
    </location>
</feature>
<evidence type="ECO:0000313" key="4">
    <source>
        <dbReference type="Proteomes" id="UP000315395"/>
    </source>
</evidence>
<organism evidence="3 4">
    <name type="scientific">Ornithinimicrobium ciconiae</name>
    <dbReference type="NCBI Taxonomy" id="2594265"/>
    <lineage>
        <taxon>Bacteria</taxon>
        <taxon>Bacillati</taxon>
        <taxon>Actinomycetota</taxon>
        <taxon>Actinomycetes</taxon>
        <taxon>Micrococcales</taxon>
        <taxon>Ornithinimicrobiaceae</taxon>
        <taxon>Ornithinimicrobium</taxon>
    </lineage>
</organism>
<dbReference type="InterPro" id="IPR029058">
    <property type="entry name" value="AB_hydrolase_fold"/>
</dbReference>
<accession>A0A516GDJ9</accession>
<protein>
    <recommendedName>
        <fullName evidence="2">DUF6351 domain-containing protein</fullName>
    </recommendedName>
</protein>
<keyword evidence="1" id="KW-0732">Signal</keyword>
<dbReference type="KEGG" id="orz:FNH13_15610"/>
<evidence type="ECO:0000256" key="1">
    <source>
        <dbReference type="SAM" id="SignalP"/>
    </source>
</evidence>
<sequence>MATGLRSRLVSLLGATSLGFTMLAGAPVAVGDVPQLAADPPVQYPFACTAQDHGLDLVVDNQDGIGTPVLDADGDVIGFSKDCFAETKTWYYAVDTTGLPHVVRGDGADPVADIAAAMPAGTTLATTTLMDGTEVPYLVRHERGVLNRFIYSISMLATEDEVTSGDPQDGDDSLWNGRLLFQFQGGVGIGHTQGRYDDRGTRARAVKGDPDRLGMGYAVMYSTGTITADHYNLLVGGRTAVMVKDHFVATHGEPDYTVGLGGSGGGIQQYVYAQNHPDLLDALVPQVPYPDMTTQTIHVGDCALLDRWMDLEAEDAGYWQDWDNRKLLQGLNSIEGYLGDNAEALNEAKEGLAALGIQLPQQSGSSECLEGWLGLLPLAMNPLYGSETNWELLGDQVDQIERTHWDDAREAYGTDPETGFARSTWDNVGVQYGLSSVSSGVITPEQFLEVNAEVGGWKDTPDMVQEGVPFESLNTVLARIAQGRGIPIGAVRVGLATGDIPWTELFDPWSLRNANLSPDEGVTPAPRTTGDLTAISNVYDSGLVFRGSLPREIPIIDARPYLEHVLDMHNSHQSFAVRQRLLDGQGDHDGQVIWFMGTDANGDGPEAEFTHQALDTIDEWMANLAADPSLTVTEAAPALAADRCVTSDGDEIARGDGVWSGILDDGPEGACTQSFELHTTSRIEAGGPITGDIYKCNLMPVQTAVAEDLYGDWEPSGAQVSRLQEIFPEGVCDYGLPSQGDPTASVSAAPTLDKITGKAMHVLATPGATVQLRLGGEVVIERKANPKGKVTIPGVVSGTYTLRQLVDGQPGLLSTPIRVR</sequence>
<dbReference type="AlphaFoldDB" id="A0A516GDJ9"/>
<dbReference type="OrthoDB" id="3078806at2"/>
<keyword evidence="4" id="KW-1185">Reference proteome</keyword>
<gene>
    <name evidence="3" type="ORF">FNH13_15610</name>
</gene>
<dbReference type="Proteomes" id="UP000315395">
    <property type="component" value="Chromosome"/>
</dbReference>
<evidence type="ECO:0000313" key="3">
    <source>
        <dbReference type="EMBL" id="QDO89581.1"/>
    </source>
</evidence>
<name>A0A516GDJ9_9MICO</name>
<feature type="chain" id="PRO_5022013754" description="DUF6351 domain-containing protein" evidence="1">
    <location>
        <begin position="27"/>
        <end position="820"/>
    </location>
</feature>
<dbReference type="EMBL" id="CP041616">
    <property type="protein sequence ID" value="QDO89581.1"/>
    <property type="molecule type" value="Genomic_DNA"/>
</dbReference>